<dbReference type="PANTHER" id="PTHR12606:SF141">
    <property type="entry name" value="GH15225P-RELATED"/>
    <property type="match status" value="1"/>
</dbReference>
<reference evidence="6 7" key="2">
    <citation type="journal article" date="2017" name="Nature">
        <title>The Apostasia genome and the evolution of orchids.</title>
        <authorList>
            <person name="Zhang G.Q."/>
            <person name="Liu K.W."/>
            <person name="Li Z."/>
            <person name="Lohaus R."/>
            <person name="Hsiao Y.Y."/>
            <person name="Niu S.C."/>
            <person name="Wang J.Y."/>
            <person name="Lin Y.C."/>
            <person name="Xu Q."/>
            <person name="Chen L.J."/>
            <person name="Yoshida K."/>
            <person name="Fujiwara S."/>
            <person name="Wang Z.W."/>
            <person name="Zhang Y.Q."/>
            <person name="Mitsuda N."/>
            <person name="Wang M."/>
            <person name="Liu G.H."/>
            <person name="Pecoraro L."/>
            <person name="Huang H.X."/>
            <person name="Xiao X.J."/>
            <person name="Lin M."/>
            <person name="Wu X.Y."/>
            <person name="Wu W.L."/>
            <person name="Chen Y.Y."/>
            <person name="Chang S.B."/>
            <person name="Sakamoto S."/>
            <person name="Ohme-Takagi M."/>
            <person name="Yagi M."/>
            <person name="Zeng S.J."/>
            <person name="Shen C.Y."/>
            <person name="Yeh C.M."/>
            <person name="Luo Y.B."/>
            <person name="Tsai W.C."/>
            <person name="Van de Peer Y."/>
            <person name="Liu Z.J."/>
        </authorList>
    </citation>
    <scope>NUCLEOTIDE SEQUENCE [LARGE SCALE GENOMIC DNA]</scope>
    <source>
        <tissue evidence="6">The whole plant</tissue>
    </source>
</reference>
<proteinExistence type="inferred from homology"/>
<evidence type="ECO:0000313" key="7">
    <source>
        <dbReference type="Proteomes" id="UP000233837"/>
    </source>
</evidence>
<keyword evidence="4" id="KW-0788">Thiol protease</keyword>
<evidence type="ECO:0000256" key="2">
    <source>
        <dbReference type="ARBA" id="ARBA00022670"/>
    </source>
</evidence>
<dbReference type="Proteomes" id="UP000233837">
    <property type="component" value="Unassembled WGS sequence"/>
</dbReference>
<keyword evidence="2 6" id="KW-0645">Protease</keyword>
<evidence type="ECO:0000256" key="3">
    <source>
        <dbReference type="ARBA" id="ARBA00022801"/>
    </source>
</evidence>
<protein>
    <submittedName>
        <fullName evidence="6">Ubiquitin-like-specific protease 1B</fullName>
    </submittedName>
</protein>
<keyword evidence="7" id="KW-1185">Reference proteome</keyword>
<dbReference type="PROSITE" id="PS50600">
    <property type="entry name" value="ULP_PROTEASE"/>
    <property type="match status" value="1"/>
</dbReference>
<sequence length="128" mass="14899">MSVNLILVPIIKEKHWTLLVGNKSKKLWQSFDSLPKATHKAILPKVISHLYEETKNIFNDDLMKWPIKLITNVPTQDNSVDCGLFVCKYMETVIQHESVQWDVHKNWQSSMTLFKAEFAYALLCTNIH</sequence>
<dbReference type="EMBL" id="KZ502753">
    <property type="protein sequence ID" value="PKU73355.1"/>
    <property type="molecule type" value="Genomic_DNA"/>
</dbReference>
<reference evidence="6 7" key="1">
    <citation type="journal article" date="2016" name="Sci. Rep.">
        <title>The Dendrobium catenatum Lindl. genome sequence provides insights into polysaccharide synthase, floral development and adaptive evolution.</title>
        <authorList>
            <person name="Zhang G.Q."/>
            <person name="Xu Q."/>
            <person name="Bian C."/>
            <person name="Tsai W.C."/>
            <person name="Yeh C.M."/>
            <person name="Liu K.W."/>
            <person name="Yoshida K."/>
            <person name="Zhang L.S."/>
            <person name="Chang S.B."/>
            <person name="Chen F."/>
            <person name="Shi Y."/>
            <person name="Su Y.Y."/>
            <person name="Zhang Y.Q."/>
            <person name="Chen L.J."/>
            <person name="Yin Y."/>
            <person name="Lin M."/>
            <person name="Huang H."/>
            <person name="Deng H."/>
            <person name="Wang Z.W."/>
            <person name="Zhu S.L."/>
            <person name="Zhao X."/>
            <person name="Deng C."/>
            <person name="Niu S.C."/>
            <person name="Huang J."/>
            <person name="Wang M."/>
            <person name="Liu G.H."/>
            <person name="Yang H.J."/>
            <person name="Xiao X.J."/>
            <person name="Hsiao Y.Y."/>
            <person name="Wu W.L."/>
            <person name="Chen Y.Y."/>
            <person name="Mitsuda N."/>
            <person name="Ohme-Takagi M."/>
            <person name="Luo Y.B."/>
            <person name="Van de Peer Y."/>
            <person name="Liu Z.J."/>
        </authorList>
    </citation>
    <scope>NUCLEOTIDE SEQUENCE [LARGE SCALE GENOMIC DNA]</scope>
    <source>
        <tissue evidence="6">The whole plant</tissue>
    </source>
</reference>
<keyword evidence="3" id="KW-0378">Hydrolase</keyword>
<comment type="similarity">
    <text evidence="1">Belongs to the peptidase C48 family.</text>
</comment>
<dbReference type="InterPro" id="IPR003653">
    <property type="entry name" value="Peptidase_C48_C"/>
</dbReference>
<evidence type="ECO:0000256" key="1">
    <source>
        <dbReference type="ARBA" id="ARBA00005234"/>
    </source>
</evidence>
<dbReference type="AlphaFoldDB" id="A0A2I0WCG3"/>
<accession>A0A2I0WCG3</accession>
<dbReference type="GO" id="GO:0006508">
    <property type="term" value="P:proteolysis"/>
    <property type="evidence" value="ECO:0007669"/>
    <property type="project" value="UniProtKB-KW"/>
</dbReference>
<dbReference type="PANTHER" id="PTHR12606">
    <property type="entry name" value="SENTRIN/SUMO-SPECIFIC PROTEASE"/>
    <property type="match status" value="1"/>
</dbReference>
<dbReference type="GO" id="GO:0005634">
    <property type="term" value="C:nucleus"/>
    <property type="evidence" value="ECO:0007669"/>
    <property type="project" value="TreeGrafter"/>
</dbReference>
<dbReference type="STRING" id="906689.A0A2I0WCG3"/>
<dbReference type="SUPFAM" id="SSF54001">
    <property type="entry name" value="Cysteine proteinases"/>
    <property type="match status" value="1"/>
</dbReference>
<evidence type="ECO:0000313" key="6">
    <source>
        <dbReference type="EMBL" id="PKU73355.1"/>
    </source>
</evidence>
<name>A0A2I0WCG3_9ASPA</name>
<dbReference type="GO" id="GO:0016929">
    <property type="term" value="F:deSUMOylase activity"/>
    <property type="evidence" value="ECO:0007669"/>
    <property type="project" value="TreeGrafter"/>
</dbReference>
<dbReference type="Pfam" id="PF02902">
    <property type="entry name" value="Peptidase_C48"/>
    <property type="match status" value="1"/>
</dbReference>
<evidence type="ECO:0000256" key="4">
    <source>
        <dbReference type="ARBA" id="ARBA00022807"/>
    </source>
</evidence>
<feature type="domain" description="Ubiquitin-like protease family profile" evidence="5">
    <location>
        <begin position="1"/>
        <end position="93"/>
    </location>
</feature>
<gene>
    <name evidence="6" type="primary">ULP1B</name>
    <name evidence="6" type="ORF">MA16_Dca011045</name>
</gene>
<dbReference type="InterPro" id="IPR038765">
    <property type="entry name" value="Papain-like_cys_pep_sf"/>
</dbReference>
<dbReference type="Gene3D" id="3.40.395.10">
    <property type="entry name" value="Adenoviral Proteinase, Chain A"/>
    <property type="match status" value="1"/>
</dbReference>
<organism evidence="6 7">
    <name type="scientific">Dendrobium catenatum</name>
    <dbReference type="NCBI Taxonomy" id="906689"/>
    <lineage>
        <taxon>Eukaryota</taxon>
        <taxon>Viridiplantae</taxon>
        <taxon>Streptophyta</taxon>
        <taxon>Embryophyta</taxon>
        <taxon>Tracheophyta</taxon>
        <taxon>Spermatophyta</taxon>
        <taxon>Magnoliopsida</taxon>
        <taxon>Liliopsida</taxon>
        <taxon>Asparagales</taxon>
        <taxon>Orchidaceae</taxon>
        <taxon>Epidendroideae</taxon>
        <taxon>Malaxideae</taxon>
        <taxon>Dendrobiinae</taxon>
        <taxon>Dendrobium</taxon>
    </lineage>
</organism>
<evidence type="ECO:0000259" key="5">
    <source>
        <dbReference type="PROSITE" id="PS50600"/>
    </source>
</evidence>
<dbReference type="GO" id="GO:0016926">
    <property type="term" value="P:protein desumoylation"/>
    <property type="evidence" value="ECO:0007669"/>
    <property type="project" value="TreeGrafter"/>
</dbReference>